<evidence type="ECO:0000313" key="1">
    <source>
        <dbReference type="EMBL" id="PKK90129.1"/>
    </source>
</evidence>
<dbReference type="SUPFAM" id="SSF103007">
    <property type="entry name" value="Hypothetical protein TT1725"/>
    <property type="match status" value="1"/>
</dbReference>
<gene>
    <name evidence="1" type="ORF">CVV64_10390</name>
</gene>
<dbReference type="PANTHER" id="PTHR36441">
    <property type="entry name" value="HYPOTHETICAL CYTOSOLIC PROTEIN"/>
    <property type="match status" value="1"/>
</dbReference>
<evidence type="ECO:0000313" key="2">
    <source>
        <dbReference type="Proteomes" id="UP000233256"/>
    </source>
</evidence>
<dbReference type="InterPro" id="IPR036746">
    <property type="entry name" value="TT1725-like_sf"/>
</dbReference>
<dbReference type="EMBL" id="PGXC01000007">
    <property type="protein sequence ID" value="PKK90129.1"/>
    <property type="molecule type" value="Genomic_DNA"/>
</dbReference>
<dbReference type="PANTHER" id="PTHR36441:SF1">
    <property type="entry name" value="DUF503 DOMAIN-CONTAINING PROTEIN"/>
    <property type="match status" value="1"/>
</dbReference>
<name>A0A2N1PP74_9BACT</name>
<dbReference type="InterPro" id="IPR007546">
    <property type="entry name" value="DUF503"/>
</dbReference>
<dbReference type="Pfam" id="PF04456">
    <property type="entry name" value="DUF503"/>
    <property type="match status" value="1"/>
</dbReference>
<comment type="caution">
    <text evidence="1">The sequence shown here is derived from an EMBL/GenBank/DDBJ whole genome shotgun (WGS) entry which is preliminary data.</text>
</comment>
<dbReference type="Gene3D" id="3.30.70.1120">
    <property type="entry name" value="TT1725-like"/>
    <property type="match status" value="1"/>
</dbReference>
<sequence length="100" mass="11259">MIIGTLIMSIHIPASESLKGKRAVLRSPLTRTRNSFNVSIAEVDHLDKWQRATIGVACVNTDQKHANATLDKVVELWNRESDLQILDYDISLETIGLEWS</sequence>
<accession>A0A2N1PP74</accession>
<dbReference type="AlphaFoldDB" id="A0A2N1PP74"/>
<organism evidence="1 2">
    <name type="scientific">Candidatus Wallbacteria bacterium HGW-Wallbacteria-1</name>
    <dbReference type="NCBI Taxonomy" id="2013854"/>
    <lineage>
        <taxon>Bacteria</taxon>
        <taxon>Candidatus Walliibacteriota</taxon>
    </lineage>
</organism>
<dbReference type="Proteomes" id="UP000233256">
    <property type="component" value="Unassembled WGS sequence"/>
</dbReference>
<proteinExistence type="predicted"/>
<protein>
    <submittedName>
        <fullName evidence="1">DUF503 domain-containing protein</fullName>
    </submittedName>
</protein>
<reference evidence="1 2" key="1">
    <citation type="journal article" date="2017" name="ISME J.">
        <title>Potential for microbial H2 and metal transformations associated with novel bacteria and archaea in deep terrestrial subsurface sediments.</title>
        <authorList>
            <person name="Hernsdorf A.W."/>
            <person name="Amano Y."/>
            <person name="Miyakawa K."/>
            <person name="Ise K."/>
            <person name="Suzuki Y."/>
            <person name="Anantharaman K."/>
            <person name="Probst A."/>
            <person name="Burstein D."/>
            <person name="Thomas B.C."/>
            <person name="Banfield J.F."/>
        </authorList>
    </citation>
    <scope>NUCLEOTIDE SEQUENCE [LARGE SCALE GENOMIC DNA]</scope>
    <source>
        <strain evidence="1">HGW-Wallbacteria-1</strain>
    </source>
</reference>